<protein>
    <submittedName>
        <fullName evidence="1">Uncharacterized protein</fullName>
    </submittedName>
</protein>
<name>A0ABX7N6D0_9BACT</name>
<keyword evidence="2" id="KW-1185">Reference proteome</keyword>
<dbReference type="RefSeq" id="WP_206715987.1">
    <property type="nucleotide sequence ID" value="NZ_CP071091.1"/>
</dbReference>
<sequence>MSKTFDQLAQYRDFDWSSWTAWVSLSSVSPEDIPALPGAYVISTVAPIARAASSDELGILDIGEAGEGAATLRGRLERFRRCATDRGQTGHMAGWRYAFFRFDRHFPLSSLRVRWSVTPSKQTANELEGRLLLTYLLRYGELPPLNYKFNWSAFESLGWDAFDDPSVFARR</sequence>
<evidence type="ECO:0000313" key="2">
    <source>
        <dbReference type="Proteomes" id="UP000663090"/>
    </source>
</evidence>
<dbReference type="EMBL" id="CP071091">
    <property type="protein sequence ID" value="QSQ14193.1"/>
    <property type="molecule type" value="Genomic_DNA"/>
</dbReference>
<accession>A0ABX7N6D0</accession>
<evidence type="ECO:0000313" key="1">
    <source>
        <dbReference type="EMBL" id="QSQ14193.1"/>
    </source>
</evidence>
<organism evidence="1 2">
    <name type="scientific">Myxococcus landrumensis</name>
    <dbReference type="NCBI Taxonomy" id="2813577"/>
    <lineage>
        <taxon>Bacteria</taxon>
        <taxon>Pseudomonadati</taxon>
        <taxon>Myxococcota</taxon>
        <taxon>Myxococcia</taxon>
        <taxon>Myxococcales</taxon>
        <taxon>Cystobacterineae</taxon>
        <taxon>Myxococcaceae</taxon>
        <taxon>Myxococcus</taxon>
    </lineage>
</organism>
<dbReference type="Proteomes" id="UP000663090">
    <property type="component" value="Chromosome"/>
</dbReference>
<gene>
    <name evidence="1" type="ORF">JY572_38785</name>
</gene>
<proteinExistence type="predicted"/>
<reference evidence="1 2" key="1">
    <citation type="submission" date="2021-02" db="EMBL/GenBank/DDBJ databases">
        <title>De Novo genome assembly of isolated myxobacteria.</title>
        <authorList>
            <person name="Stevens D.C."/>
        </authorList>
    </citation>
    <scope>NUCLEOTIDE SEQUENCE [LARGE SCALE GENOMIC DNA]</scope>
    <source>
        <strain evidence="1 2">SCHIC003</strain>
    </source>
</reference>